<dbReference type="EMBL" id="ABJB010188702">
    <property type="status" value="NOT_ANNOTATED_CDS"/>
    <property type="molecule type" value="Genomic_DNA"/>
</dbReference>
<evidence type="ECO:0000256" key="3">
    <source>
        <dbReference type="ARBA" id="ARBA00022679"/>
    </source>
</evidence>
<evidence type="ECO:0000256" key="7">
    <source>
        <dbReference type="PROSITE-ProRule" id="PRU10141"/>
    </source>
</evidence>
<dbReference type="Proteomes" id="UP000001555">
    <property type="component" value="Unassembled WGS sequence"/>
</dbReference>
<dbReference type="EC" id="2.7.11.1" evidence="1"/>
<dbReference type="SUPFAM" id="SSF56112">
    <property type="entry name" value="Protein kinase-like (PK-like)"/>
    <property type="match status" value="1"/>
</dbReference>
<dbReference type="GO" id="GO:0004674">
    <property type="term" value="F:protein serine/threonine kinase activity"/>
    <property type="evidence" value="ECO:0000318"/>
    <property type="project" value="GO_Central"/>
</dbReference>
<keyword evidence="10" id="KW-0131">Cell cycle</keyword>
<dbReference type="InterPro" id="IPR011009">
    <property type="entry name" value="Kinase-like_dom_sf"/>
</dbReference>
<evidence type="ECO:0000313" key="12">
    <source>
        <dbReference type="Proteomes" id="UP000001555"/>
    </source>
</evidence>
<keyword evidence="5" id="KW-0418">Kinase</keyword>
<feature type="region of interest" description="Disordered" evidence="8">
    <location>
        <begin position="228"/>
        <end position="259"/>
    </location>
</feature>
<dbReference type="EnsemblMetazoa" id="ISCW009108-RA">
    <property type="protein sequence ID" value="ISCW009108-PA"/>
    <property type="gene ID" value="ISCW009108"/>
</dbReference>
<evidence type="ECO:0000256" key="5">
    <source>
        <dbReference type="ARBA" id="ARBA00022777"/>
    </source>
</evidence>
<dbReference type="GO" id="GO:0007165">
    <property type="term" value="P:signal transduction"/>
    <property type="evidence" value="ECO:0000318"/>
    <property type="project" value="GO_Central"/>
</dbReference>
<dbReference type="VEuPathDB" id="VectorBase:ISCI009108"/>
<evidence type="ECO:0000313" key="10">
    <source>
        <dbReference type="EMBL" id="EEC11975.1"/>
    </source>
</evidence>
<dbReference type="EMBL" id="ABJB010298127">
    <property type="status" value="NOT_ANNOTATED_CDS"/>
    <property type="molecule type" value="Genomic_DNA"/>
</dbReference>
<keyword evidence="10" id="KW-0132">Cell division</keyword>
<dbReference type="FunFam" id="1.10.510.10:FF:002086">
    <property type="entry name" value="Probable serine/threonine-protein kinase cdc7"/>
    <property type="match status" value="1"/>
</dbReference>
<dbReference type="Gene3D" id="3.30.200.20">
    <property type="entry name" value="Phosphorylase Kinase, domain 1"/>
    <property type="match status" value="1"/>
</dbReference>
<dbReference type="EMBL" id="ABJB010908895">
    <property type="status" value="NOT_ANNOTATED_CDS"/>
    <property type="molecule type" value="Genomic_DNA"/>
</dbReference>
<dbReference type="GO" id="GO:0005524">
    <property type="term" value="F:ATP binding"/>
    <property type="evidence" value="ECO:0007669"/>
    <property type="project" value="UniProtKB-UniRule"/>
</dbReference>
<evidence type="ECO:0000256" key="1">
    <source>
        <dbReference type="ARBA" id="ARBA00012513"/>
    </source>
</evidence>
<dbReference type="PANTHER" id="PTHR44167">
    <property type="entry name" value="OVARIAN-SPECIFIC SERINE/THREONINE-PROTEIN KINASE LOK-RELATED"/>
    <property type="match status" value="1"/>
</dbReference>
<dbReference type="VEuPathDB" id="VectorBase:ISCP_034045"/>
<dbReference type="GO" id="GO:0051301">
    <property type="term" value="P:cell division"/>
    <property type="evidence" value="ECO:0007669"/>
    <property type="project" value="UniProtKB-KW"/>
</dbReference>
<protein>
    <recommendedName>
        <fullName evidence="1">non-specific serine/threonine protein kinase</fullName>
        <ecNumber evidence="1">2.7.11.1</ecNumber>
    </recommendedName>
</protein>
<organism>
    <name type="scientific">Ixodes scapularis</name>
    <name type="common">Black-legged tick</name>
    <name type="synonym">Deer tick</name>
    <dbReference type="NCBI Taxonomy" id="6945"/>
    <lineage>
        <taxon>Eukaryota</taxon>
        <taxon>Metazoa</taxon>
        <taxon>Ecdysozoa</taxon>
        <taxon>Arthropoda</taxon>
        <taxon>Chelicerata</taxon>
        <taxon>Arachnida</taxon>
        <taxon>Acari</taxon>
        <taxon>Parasitiformes</taxon>
        <taxon>Ixodida</taxon>
        <taxon>Ixodoidea</taxon>
        <taxon>Ixodidae</taxon>
        <taxon>Ixodinae</taxon>
        <taxon>Ixodes</taxon>
    </lineage>
</organism>
<dbReference type="CDD" id="cd14019">
    <property type="entry name" value="STKc_Cdc7"/>
    <property type="match status" value="1"/>
</dbReference>
<dbReference type="EMBL" id="ABJB011028610">
    <property type="status" value="NOT_ANNOTATED_CDS"/>
    <property type="molecule type" value="Genomic_DNA"/>
</dbReference>
<name>B7PZF3_IXOSC</name>
<dbReference type="PROSITE" id="PS50011">
    <property type="entry name" value="PROTEIN_KINASE_DOM"/>
    <property type="match status" value="1"/>
</dbReference>
<reference evidence="10 12" key="1">
    <citation type="submission" date="2008-03" db="EMBL/GenBank/DDBJ databases">
        <title>Annotation of Ixodes scapularis.</title>
        <authorList>
            <consortium name="Ixodes scapularis Genome Project Consortium"/>
            <person name="Caler E."/>
            <person name="Hannick L.I."/>
            <person name="Bidwell S."/>
            <person name="Joardar V."/>
            <person name="Thiagarajan M."/>
            <person name="Amedeo P."/>
            <person name="Galinsky K.J."/>
            <person name="Schobel S."/>
            <person name="Inman J."/>
            <person name="Hostetler J."/>
            <person name="Miller J."/>
            <person name="Hammond M."/>
            <person name="Megy K."/>
            <person name="Lawson D."/>
            <person name="Kodira C."/>
            <person name="Sutton G."/>
            <person name="Meyer J."/>
            <person name="Hill C.A."/>
            <person name="Birren B."/>
            <person name="Nene V."/>
            <person name="Collins F."/>
            <person name="Alarcon-Chaidez F."/>
            <person name="Wikel S."/>
            <person name="Strausberg R."/>
        </authorList>
    </citation>
    <scope>NUCLEOTIDE SEQUENCE [LARGE SCALE GENOMIC DNA]</scope>
    <source>
        <strain evidence="12">Wikel</strain>
        <strain evidence="10">Wikel colony</strain>
    </source>
</reference>
<dbReference type="FunCoup" id="B7PZF3">
    <property type="interactions" value="1418"/>
</dbReference>
<dbReference type="PaxDb" id="6945-B7PZF3"/>
<accession>B7PZF3</accession>
<dbReference type="VEuPathDB" id="VectorBase:ISCW009108"/>
<feature type="domain" description="Protein kinase" evidence="9">
    <location>
        <begin position="79"/>
        <end position="506"/>
    </location>
</feature>
<dbReference type="SMART" id="SM00220">
    <property type="entry name" value="S_TKc"/>
    <property type="match status" value="1"/>
</dbReference>
<evidence type="ECO:0000313" key="11">
    <source>
        <dbReference type="EnsemblMetazoa" id="ISCW009108-PA"/>
    </source>
</evidence>
<dbReference type="EMBL" id="ABJB010033069">
    <property type="status" value="NOT_ANNOTATED_CDS"/>
    <property type="molecule type" value="Genomic_DNA"/>
</dbReference>
<evidence type="ECO:0000256" key="4">
    <source>
        <dbReference type="ARBA" id="ARBA00022741"/>
    </source>
</evidence>
<dbReference type="HOGENOM" id="CLU_000288_118_1_1"/>
<dbReference type="InterPro" id="IPR000719">
    <property type="entry name" value="Prot_kinase_dom"/>
</dbReference>
<reference evidence="11" key="2">
    <citation type="submission" date="2020-05" db="UniProtKB">
        <authorList>
            <consortium name="EnsemblMetazoa"/>
        </authorList>
    </citation>
    <scope>IDENTIFICATION</scope>
    <source>
        <strain evidence="11">wikel</strain>
    </source>
</reference>
<keyword evidence="6 7" id="KW-0067">ATP-binding</keyword>
<dbReference type="STRING" id="6945.B7PZF3"/>
<evidence type="ECO:0000256" key="8">
    <source>
        <dbReference type="SAM" id="MobiDB-lite"/>
    </source>
</evidence>
<dbReference type="FunFam" id="3.30.200.20:FF:001841">
    <property type="entry name" value="Cell division control protein, putative"/>
    <property type="match status" value="1"/>
</dbReference>
<dbReference type="InterPro" id="IPR017441">
    <property type="entry name" value="Protein_kinase_ATP_BS"/>
</dbReference>
<keyword evidence="12" id="KW-1185">Reference proteome</keyword>
<dbReference type="PROSITE" id="PS00108">
    <property type="entry name" value="PROTEIN_KINASE_ST"/>
    <property type="match status" value="1"/>
</dbReference>
<sequence length="511" mass="56118">MALQVIQPLERISVESKESRLVHNLSKASVSLKGVVNRDVKVTASGTTQSTSLSASSNSVKDSESLCLHAYIPQINKYFNLDGKVGEGTFSHVYKARLKAGSASTVFAIKFLIPTSHPSRIANELKCLRDIGGSCNVMDVKTCFLHKGHVAIVMPYFPHEKFSDYVCKLSVSEVQEYMRQLLIALRRVHSFNIIHRDIKPSNFLYSRKLKRFSLVDFGLAQRLDEAEGKSTVSKGATSSEPHSRKRGRTTDQENQRSQLKRQCFPAHPGQPLHASNVPNVTQVDSMGKKPLQAPTAAAGATVLKGGAALPTAARTVPQPRRIKTKLCCCFGRNEVCNICLSRPAEVAPRAGTPGFRAPEVLLKYKDQSTAVDLWSVGVIFLSLLSGRYPFFRAQDDLTALAEIITITGSVPVQLAAERMGKRLTLSHQKPTLDLKVLCEKLRGTYASVRETSASGSAAPAARLHPRGHHESWLCVPDSAYGLLSRLLDPDPGSRITADQALQHEFLRETFH</sequence>
<evidence type="ECO:0000256" key="6">
    <source>
        <dbReference type="ARBA" id="ARBA00022840"/>
    </source>
</evidence>
<evidence type="ECO:0000256" key="2">
    <source>
        <dbReference type="ARBA" id="ARBA00022527"/>
    </source>
</evidence>
<gene>
    <name evidence="10" type="ORF">IscW_ISCW009108</name>
</gene>
<feature type="binding site" evidence="7">
    <location>
        <position position="110"/>
    </location>
    <ligand>
        <name>ATP</name>
        <dbReference type="ChEBI" id="CHEBI:30616"/>
    </ligand>
</feature>
<dbReference type="PANTHER" id="PTHR44167:SF23">
    <property type="entry name" value="CDC7 KINASE, ISOFORM A-RELATED"/>
    <property type="match status" value="1"/>
</dbReference>
<dbReference type="PROSITE" id="PS00107">
    <property type="entry name" value="PROTEIN_KINASE_ATP"/>
    <property type="match status" value="1"/>
</dbReference>
<dbReference type="GO" id="GO:0000727">
    <property type="term" value="P:double-strand break repair via break-induced replication"/>
    <property type="evidence" value="ECO:0000318"/>
    <property type="project" value="GO_Central"/>
</dbReference>
<keyword evidence="2" id="KW-0723">Serine/threonine-protein kinase</keyword>
<dbReference type="GO" id="GO:0005634">
    <property type="term" value="C:nucleus"/>
    <property type="evidence" value="ECO:0000318"/>
    <property type="project" value="GO_Central"/>
</dbReference>
<keyword evidence="4 7" id="KW-0547">Nucleotide-binding</keyword>
<dbReference type="EMBL" id="DS825751">
    <property type="protein sequence ID" value="EEC11975.1"/>
    <property type="molecule type" value="Genomic_DNA"/>
</dbReference>
<proteinExistence type="predicted"/>
<dbReference type="AlphaFoldDB" id="B7PZF3"/>
<dbReference type="FunFam" id="1.10.510.10:FF:001839">
    <property type="entry name" value="Cell division control protein, putative"/>
    <property type="match status" value="1"/>
</dbReference>
<evidence type="ECO:0000259" key="9">
    <source>
        <dbReference type="PROSITE" id="PS50011"/>
    </source>
</evidence>
<dbReference type="Pfam" id="PF00069">
    <property type="entry name" value="Pkinase"/>
    <property type="match status" value="2"/>
</dbReference>
<dbReference type="OrthoDB" id="10020333at2759"/>
<dbReference type="InParanoid" id="B7PZF3"/>
<dbReference type="InterPro" id="IPR008271">
    <property type="entry name" value="Ser/Thr_kinase_AS"/>
</dbReference>
<feature type="compositionally biased region" description="Polar residues" evidence="8">
    <location>
        <begin position="230"/>
        <end position="240"/>
    </location>
</feature>
<keyword evidence="3 10" id="KW-0808">Transferase</keyword>
<dbReference type="GO" id="GO:0005737">
    <property type="term" value="C:cytoplasm"/>
    <property type="evidence" value="ECO:0000318"/>
    <property type="project" value="GO_Central"/>
</dbReference>
<dbReference type="Gene3D" id="1.10.510.10">
    <property type="entry name" value="Transferase(Phosphotransferase) domain 1"/>
    <property type="match status" value="2"/>
</dbReference>